<organism evidence="3">
    <name type="scientific">Serratia fonticola</name>
    <dbReference type="NCBI Taxonomy" id="47917"/>
    <lineage>
        <taxon>Bacteria</taxon>
        <taxon>Pseudomonadati</taxon>
        <taxon>Pseudomonadota</taxon>
        <taxon>Gammaproteobacteria</taxon>
        <taxon>Enterobacterales</taxon>
        <taxon>Yersiniaceae</taxon>
        <taxon>Serratia</taxon>
    </lineage>
</organism>
<comment type="similarity">
    <text evidence="1">Belongs to the intimin/invasin family.</text>
</comment>
<dbReference type="InterPro" id="IPR024519">
    <property type="entry name" value="IAT_beta"/>
</dbReference>
<name>A0A4V6KSX0_SERFO</name>
<sequence length="76" mass="8404">MGLTPFYDRDMTGKNDRVGFGVEAWTDYLKLSANSYLALTDWHQSGILPITMSALPTAYDLRAEAYLPAYPQLGGS</sequence>
<dbReference type="InterPro" id="IPR038177">
    <property type="entry name" value="IAT_beta_sf"/>
</dbReference>
<reference evidence="3" key="1">
    <citation type="submission" date="2019-05" db="EMBL/GenBank/DDBJ databases">
        <authorList>
            <consortium name="Pathogen Informatics"/>
        </authorList>
    </citation>
    <scope>NUCLEOTIDE SEQUENCE [LARGE SCALE GENOMIC DNA]</scope>
    <source>
        <strain evidence="3">NCTC12965</strain>
    </source>
</reference>
<evidence type="ECO:0000256" key="1">
    <source>
        <dbReference type="ARBA" id="ARBA00010116"/>
    </source>
</evidence>
<protein>
    <submittedName>
        <fullName evidence="3">Invasin</fullName>
    </submittedName>
</protein>
<dbReference type="GO" id="GO:0009279">
    <property type="term" value="C:cell outer membrane"/>
    <property type="evidence" value="ECO:0007669"/>
    <property type="project" value="TreeGrafter"/>
</dbReference>
<dbReference type="PANTHER" id="PTHR39576">
    <property type="entry name" value="ATTACHING AND EFFACING PROTEIN HOMOLOG-RELATED-RELATED"/>
    <property type="match status" value="1"/>
</dbReference>
<feature type="domain" description="Inverse autotransporter beta-domain" evidence="2">
    <location>
        <begin position="1"/>
        <end position="75"/>
    </location>
</feature>
<gene>
    <name evidence="3" type="ORF">NCTC12965_05696</name>
</gene>
<accession>A0A4V6KSX0</accession>
<dbReference type="AlphaFoldDB" id="A0A4V6KSX0"/>
<evidence type="ECO:0000313" key="3">
    <source>
        <dbReference type="EMBL" id="VTR48608.1"/>
    </source>
</evidence>
<evidence type="ECO:0000259" key="2">
    <source>
        <dbReference type="Pfam" id="PF11924"/>
    </source>
</evidence>
<dbReference type="EMBL" id="CABEEZ010000118">
    <property type="protein sequence ID" value="VTR48608.1"/>
    <property type="molecule type" value="Genomic_DNA"/>
</dbReference>
<proteinExistence type="inferred from homology"/>
<dbReference type="InterPro" id="IPR051715">
    <property type="entry name" value="Intimin-Invasin_domain"/>
</dbReference>
<dbReference type="PANTHER" id="PTHR39576:SF2">
    <property type="entry name" value="ATTACHING AND EFFACING PROTEIN HOMOLOG-RELATED"/>
    <property type="match status" value="1"/>
</dbReference>
<dbReference type="Gene3D" id="2.40.160.160">
    <property type="entry name" value="Inverse autotransporter, beta-domain"/>
    <property type="match status" value="1"/>
</dbReference>
<dbReference type="Pfam" id="PF11924">
    <property type="entry name" value="IAT_beta"/>
    <property type="match status" value="1"/>
</dbReference>